<sequence length="644" mass="72706">MRTRQYTIKNLVKWFIPFYLFTFLPLQAQVGTWKNQLAYHEIQDICSTGNELFVLASNALYQYHLNDQSIVTYDRINGLSDTYITHIAWSQQARRLIIVYGNSNIDLIDPDGRVINISALYDKTMTEDKTITDVRIDGMFAYLVTNFAIIKINIQKAEITGTYTPNHPQYPTSLPEKNRTDYEKYISVVSTLKPVGPVYNHHYESTFTHGRLFTTGGYFLPGIPDPNRQGIIQMFDGNNWTSYDETVNQTTGYDYKDICCIDVDPYNESHVFAGGRCGLYEFMNGKLVRYFNQDNSPLKGAIDRGTALGNDYVLILGIKFDNDGNLWVLNSQADGVSLLEYTTEKEWIDHHHHLLADNHGVSLAALRCMSFDNRNLLWFVNDNWFDPAVFCYDKTNDVVHKYSTFINQDGTKYNVKWVYCVCEDKEGDIWIGTDIGPFIIKHEEVGQEEVTFYQVKIPRKDGTNYADYLLNGVSINSIAVDGGNRKWLGTDGNGAFLISSDNLEQLENFTSDNSKLISNHVSSISINNLSGEIFFITDKGLCSYLGFATEPNEEMTKENVYAYPNPVYPDYTGLITITGLTFNADVKIVSSNGALIAEGRSNGGLFTWNGCDRKGKRVASGVYMVVTATSDGKKGVVCKIAIIN</sequence>
<dbReference type="Proteomes" id="UP000199373">
    <property type="component" value="Unassembled WGS sequence"/>
</dbReference>
<feature type="domain" description="PorZ N-terminal beta-propeller" evidence="1">
    <location>
        <begin position="52"/>
        <end position="166"/>
    </location>
</feature>
<proteinExistence type="predicted"/>
<accession>A0A1I0NCL5</accession>
<keyword evidence="3" id="KW-1185">Reference proteome</keyword>
<dbReference type="SUPFAM" id="SSF50998">
    <property type="entry name" value="Quinoprotein alcohol dehydrogenase-like"/>
    <property type="match status" value="1"/>
</dbReference>
<dbReference type="InterPro" id="IPR048954">
    <property type="entry name" value="PorZ_N"/>
</dbReference>
<dbReference type="Pfam" id="PF07494">
    <property type="entry name" value="Reg_prop"/>
    <property type="match status" value="1"/>
</dbReference>
<reference evidence="2 3" key="1">
    <citation type="submission" date="2016-10" db="EMBL/GenBank/DDBJ databases">
        <authorList>
            <person name="de Groot N.N."/>
        </authorList>
    </citation>
    <scope>NUCLEOTIDE SEQUENCE [LARGE SCALE GENOMIC DNA]</scope>
    <source>
        <strain evidence="2 3">TC2-24</strain>
    </source>
</reference>
<evidence type="ECO:0000313" key="2">
    <source>
        <dbReference type="EMBL" id="SEV98663.1"/>
    </source>
</evidence>
<dbReference type="InterPro" id="IPR015943">
    <property type="entry name" value="WD40/YVTN_repeat-like_dom_sf"/>
</dbReference>
<dbReference type="InterPro" id="IPR011047">
    <property type="entry name" value="Quinoprotein_ADH-like_sf"/>
</dbReference>
<dbReference type="AlphaFoldDB" id="A0A1I0NCL5"/>
<dbReference type="SUPFAM" id="SSF63829">
    <property type="entry name" value="Calcium-dependent phosphotriesterase"/>
    <property type="match status" value="1"/>
</dbReference>
<dbReference type="EMBL" id="FOIQ01000002">
    <property type="protein sequence ID" value="SEV98663.1"/>
    <property type="molecule type" value="Genomic_DNA"/>
</dbReference>
<dbReference type="Gene3D" id="2.130.10.10">
    <property type="entry name" value="YVTN repeat-like/Quinoprotein amine dehydrogenase"/>
    <property type="match status" value="2"/>
</dbReference>
<gene>
    <name evidence="2" type="ORF">SAMN04487850_1117</name>
</gene>
<evidence type="ECO:0000313" key="3">
    <source>
        <dbReference type="Proteomes" id="UP000199373"/>
    </source>
</evidence>
<organism evidence="2 3">
    <name type="scientific">Prevotella aff. ruminicola Tc2-24</name>
    <dbReference type="NCBI Taxonomy" id="81582"/>
    <lineage>
        <taxon>Bacteria</taxon>
        <taxon>Pseudomonadati</taxon>
        <taxon>Bacteroidota</taxon>
        <taxon>Bacteroidia</taxon>
        <taxon>Bacteroidales</taxon>
        <taxon>Prevotellaceae</taxon>
        <taxon>Prevotella</taxon>
    </lineage>
</organism>
<protein>
    <submittedName>
        <fullName evidence="2">Two component regulator propeller</fullName>
    </submittedName>
</protein>
<dbReference type="Pfam" id="PF21544">
    <property type="entry name" value="PorZ_N_b_propeller"/>
    <property type="match status" value="1"/>
</dbReference>
<dbReference type="RefSeq" id="WP_091915232.1">
    <property type="nucleotide sequence ID" value="NZ_FOIQ01000002.1"/>
</dbReference>
<dbReference type="InterPro" id="IPR011110">
    <property type="entry name" value="Reg_prop"/>
</dbReference>
<evidence type="ECO:0000259" key="1">
    <source>
        <dbReference type="Pfam" id="PF21544"/>
    </source>
</evidence>
<name>A0A1I0NCL5_9BACT</name>